<reference evidence="7" key="1">
    <citation type="submission" date="2020-02" db="EMBL/GenBank/DDBJ databases">
        <authorList>
            <person name="Meier V. D."/>
        </authorList>
    </citation>
    <scope>NUCLEOTIDE SEQUENCE</scope>
    <source>
        <strain evidence="7">AVDCRST_MAG41</strain>
    </source>
</reference>
<proteinExistence type="inferred from homology"/>
<dbReference type="EMBL" id="CADCTP010000223">
    <property type="protein sequence ID" value="CAA9261640.1"/>
    <property type="molecule type" value="Genomic_DNA"/>
</dbReference>
<keyword evidence="2" id="KW-0805">Transcription regulation</keyword>
<evidence type="ECO:0000256" key="3">
    <source>
        <dbReference type="ARBA" id="ARBA00023125"/>
    </source>
</evidence>
<dbReference type="Gene3D" id="3.40.190.10">
    <property type="entry name" value="Periplasmic binding protein-like II"/>
    <property type="match status" value="2"/>
</dbReference>
<dbReference type="InterPro" id="IPR000847">
    <property type="entry name" value="LysR_HTH_N"/>
</dbReference>
<dbReference type="Pfam" id="PF00126">
    <property type="entry name" value="HTH_1"/>
    <property type="match status" value="1"/>
</dbReference>
<accession>A0A6J4IVR3</accession>
<dbReference type="SUPFAM" id="SSF53850">
    <property type="entry name" value="Periplasmic binding protein-like II"/>
    <property type="match status" value="1"/>
</dbReference>
<keyword evidence="5" id="KW-0804">Transcription</keyword>
<dbReference type="SUPFAM" id="SSF46785">
    <property type="entry name" value="Winged helix' DNA-binding domain"/>
    <property type="match status" value="1"/>
</dbReference>
<dbReference type="GO" id="GO:0003677">
    <property type="term" value="F:DNA binding"/>
    <property type="evidence" value="ECO:0007669"/>
    <property type="project" value="UniProtKB-KW"/>
</dbReference>
<dbReference type="Gene3D" id="1.10.10.10">
    <property type="entry name" value="Winged helix-like DNA-binding domain superfamily/Winged helix DNA-binding domain"/>
    <property type="match status" value="1"/>
</dbReference>
<sequence>MDLELRHMRYVLVLAEELHFTRAAARLGLAQSALSAQLGRLERHLEVQLFERSPRSVTLTPAGEELVARAGRLLADADDIERQLRTLSRQPTAPRGLRIVAETIHPEVVNALAQRHPGMAVTLRHDTAEDGMAALAANTADVCHGWDLPSVPLRMRSGIAQATLVDEPMWAVLPEDHPLAGEEQISLAQLRTAAWVSPGPGTRRARHLLSVCQAAGFTPDIRYVVDDQEMVRTLLANGCCVDLAPPRHLPEQGCRAVRLVEDVRARLFYAWRRDSVPGWLAREILEESRDAFVAGLVRRGPLYARLVEQEPARFGPLLDIDPAGWPAARIPVPALVSTA</sequence>
<dbReference type="PROSITE" id="PS50931">
    <property type="entry name" value="HTH_LYSR"/>
    <property type="match status" value="1"/>
</dbReference>
<dbReference type="GO" id="GO:0032993">
    <property type="term" value="C:protein-DNA complex"/>
    <property type="evidence" value="ECO:0007669"/>
    <property type="project" value="TreeGrafter"/>
</dbReference>
<gene>
    <name evidence="7" type="ORF">AVDCRST_MAG41-2405</name>
</gene>
<dbReference type="InterPro" id="IPR036388">
    <property type="entry name" value="WH-like_DNA-bd_sf"/>
</dbReference>
<keyword evidence="4" id="KW-0010">Activator</keyword>
<comment type="similarity">
    <text evidence="1">Belongs to the LysR transcriptional regulatory family.</text>
</comment>
<evidence type="ECO:0000256" key="2">
    <source>
        <dbReference type="ARBA" id="ARBA00023015"/>
    </source>
</evidence>
<dbReference type="PRINTS" id="PR00039">
    <property type="entry name" value="HTHLYSR"/>
</dbReference>
<dbReference type="Pfam" id="PF03466">
    <property type="entry name" value="LysR_substrate"/>
    <property type="match status" value="1"/>
</dbReference>
<keyword evidence="3" id="KW-0238">DNA-binding</keyword>
<dbReference type="InterPro" id="IPR005119">
    <property type="entry name" value="LysR_subst-bd"/>
</dbReference>
<evidence type="ECO:0000313" key="7">
    <source>
        <dbReference type="EMBL" id="CAA9261640.1"/>
    </source>
</evidence>
<feature type="domain" description="HTH lysR-type" evidence="6">
    <location>
        <begin position="3"/>
        <end position="60"/>
    </location>
</feature>
<name>A0A6J4IVR3_9ACTN</name>
<organism evidence="7">
    <name type="scientific">uncultured Mycobacteriales bacterium</name>
    <dbReference type="NCBI Taxonomy" id="581187"/>
    <lineage>
        <taxon>Bacteria</taxon>
        <taxon>Bacillati</taxon>
        <taxon>Actinomycetota</taxon>
        <taxon>Actinomycetes</taxon>
        <taxon>Mycobacteriales</taxon>
        <taxon>environmental samples</taxon>
    </lineage>
</organism>
<evidence type="ECO:0000259" key="6">
    <source>
        <dbReference type="PROSITE" id="PS50931"/>
    </source>
</evidence>
<evidence type="ECO:0000256" key="5">
    <source>
        <dbReference type="ARBA" id="ARBA00023163"/>
    </source>
</evidence>
<protein>
    <submittedName>
        <fullName evidence="7">Transcriptional regulator, LysR family</fullName>
    </submittedName>
</protein>
<dbReference type="GO" id="GO:0003700">
    <property type="term" value="F:DNA-binding transcription factor activity"/>
    <property type="evidence" value="ECO:0007669"/>
    <property type="project" value="InterPro"/>
</dbReference>
<evidence type="ECO:0000256" key="4">
    <source>
        <dbReference type="ARBA" id="ARBA00023159"/>
    </source>
</evidence>
<dbReference type="FunFam" id="1.10.10.10:FF:000001">
    <property type="entry name" value="LysR family transcriptional regulator"/>
    <property type="match status" value="1"/>
</dbReference>
<dbReference type="PANTHER" id="PTHR30346">
    <property type="entry name" value="TRANSCRIPTIONAL DUAL REGULATOR HCAR-RELATED"/>
    <property type="match status" value="1"/>
</dbReference>
<dbReference type="PANTHER" id="PTHR30346:SF0">
    <property type="entry name" value="HCA OPERON TRANSCRIPTIONAL ACTIVATOR HCAR"/>
    <property type="match status" value="1"/>
</dbReference>
<dbReference type="InterPro" id="IPR036390">
    <property type="entry name" value="WH_DNA-bd_sf"/>
</dbReference>
<dbReference type="AlphaFoldDB" id="A0A6J4IVR3"/>
<evidence type="ECO:0000256" key="1">
    <source>
        <dbReference type="ARBA" id="ARBA00009437"/>
    </source>
</evidence>